<dbReference type="Gene3D" id="3.30.565.10">
    <property type="entry name" value="Histidine kinase-like ATPase, C-terminal domain"/>
    <property type="match status" value="1"/>
</dbReference>
<accession>A0A0L0QML6</accession>
<comment type="subcellular location">
    <subcellularLocation>
        <location evidence="2">Cell membrane</location>
        <topology evidence="2">Multi-pass membrane protein</topology>
    </subcellularLocation>
</comment>
<keyword evidence="9" id="KW-0418">Kinase</keyword>
<evidence type="ECO:0000256" key="1">
    <source>
        <dbReference type="ARBA" id="ARBA00000085"/>
    </source>
</evidence>
<dbReference type="RefSeq" id="WP_050352034.1">
    <property type="nucleotide sequence ID" value="NZ_CP073011.1"/>
</dbReference>
<evidence type="ECO:0000256" key="5">
    <source>
        <dbReference type="ARBA" id="ARBA00022553"/>
    </source>
</evidence>
<dbReference type="InterPro" id="IPR029151">
    <property type="entry name" value="Sensor-like_sf"/>
</dbReference>
<keyword evidence="11 14" id="KW-1133">Transmembrane helix</keyword>
<dbReference type="Pfam" id="PF02518">
    <property type="entry name" value="HATPase_c"/>
    <property type="match status" value="1"/>
</dbReference>
<feature type="transmembrane region" description="Helical" evidence="14">
    <location>
        <begin position="174"/>
        <end position="194"/>
    </location>
</feature>
<dbReference type="SUPFAM" id="SSF103190">
    <property type="entry name" value="Sensory domain-like"/>
    <property type="match status" value="1"/>
</dbReference>
<dbReference type="PANTHER" id="PTHR43547:SF3">
    <property type="entry name" value="SENSOR PROTEIN CITS"/>
    <property type="match status" value="1"/>
</dbReference>
<keyword evidence="13 14" id="KW-0472">Membrane</keyword>
<protein>
    <recommendedName>
        <fullName evidence="3">histidine kinase</fullName>
        <ecNumber evidence="3">2.7.13.3</ecNumber>
    </recommendedName>
</protein>
<proteinExistence type="predicted"/>
<feature type="domain" description="Histidine kinase" evidence="15">
    <location>
        <begin position="394"/>
        <end position="523"/>
    </location>
</feature>
<feature type="transmembrane region" description="Helical" evidence="14">
    <location>
        <begin position="143"/>
        <end position="162"/>
    </location>
</feature>
<dbReference type="GeneID" id="66871493"/>
<feature type="domain" description="PAS" evidence="16">
    <location>
        <begin position="213"/>
        <end position="249"/>
    </location>
</feature>
<keyword evidence="8" id="KW-0547">Nucleotide-binding</keyword>
<evidence type="ECO:0000313" key="18">
    <source>
        <dbReference type="Proteomes" id="UP000036780"/>
    </source>
</evidence>
<dbReference type="SMART" id="SM00091">
    <property type="entry name" value="PAS"/>
    <property type="match status" value="1"/>
</dbReference>
<evidence type="ECO:0000256" key="7">
    <source>
        <dbReference type="ARBA" id="ARBA00022692"/>
    </source>
</evidence>
<evidence type="ECO:0000256" key="8">
    <source>
        <dbReference type="ARBA" id="ARBA00022741"/>
    </source>
</evidence>
<gene>
    <name evidence="17" type="ORF">AFK71_13510</name>
</gene>
<evidence type="ECO:0000256" key="10">
    <source>
        <dbReference type="ARBA" id="ARBA00022840"/>
    </source>
</evidence>
<dbReference type="Pfam" id="PF14689">
    <property type="entry name" value="SPOB_a"/>
    <property type="match status" value="1"/>
</dbReference>
<comment type="caution">
    <text evidence="17">The sequence shown here is derived from an EMBL/GenBank/DDBJ whole genome shotgun (WGS) entry which is preliminary data.</text>
</comment>
<keyword evidence="6" id="KW-0808">Transferase</keyword>
<keyword evidence="4" id="KW-1003">Cell membrane</keyword>
<dbReference type="InterPro" id="IPR000014">
    <property type="entry name" value="PAS"/>
</dbReference>
<evidence type="ECO:0000256" key="9">
    <source>
        <dbReference type="ARBA" id="ARBA00022777"/>
    </source>
</evidence>
<evidence type="ECO:0000256" key="12">
    <source>
        <dbReference type="ARBA" id="ARBA00023012"/>
    </source>
</evidence>
<dbReference type="Gene3D" id="1.10.287.130">
    <property type="match status" value="1"/>
</dbReference>
<organism evidence="17 18">
    <name type="scientific">Virgibacillus pantothenticus</name>
    <dbReference type="NCBI Taxonomy" id="1473"/>
    <lineage>
        <taxon>Bacteria</taxon>
        <taxon>Bacillati</taxon>
        <taxon>Bacillota</taxon>
        <taxon>Bacilli</taxon>
        <taxon>Bacillales</taxon>
        <taxon>Bacillaceae</taxon>
        <taxon>Virgibacillus</taxon>
    </lineage>
</organism>
<evidence type="ECO:0000256" key="2">
    <source>
        <dbReference type="ARBA" id="ARBA00004651"/>
    </source>
</evidence>
<dbReference type="EMBL" id="LGTO01000007">
    <property type="protein sequence ID" value="KNE19498.1"/>
    <property type="molecule type" value="Genomic_DNA"/>
</dbReference>
<dbReference type="Proteomes" id="UP000036780">
    <property type="component" value="Unassembled WGS sequence"/>
</dbReference>
<dbReference type="InterPro" id="IPR003594">
    <property type="entry name" value="HATPase_dom"/>
</dbReference>
<evidence type="ECO:0000256" key="6">
    <source>
        <dbReference type="ARBA" id="ARBA00022679"/>
    </source>
</evidence>
<dbReference type="SMART" id="SM00387">
    <property type="entry name" value="HATPase_c"/>
    <property type="match status" value="1"/>
</dbReference>
<evidence type="ECO:0000256" key="13">
    <source>
        <dbReference type="ARBA" id="ARBA00023136"/>
    </source>
</evidence>
<reference evidence="18" key="1">
    <citation type="submission" date="2015-07" db="EMBL/GenBank/DDBJ databases">
        <title>Fjat-10053 dsm26.</title>
        <authorList>
            <person name="Liu B."/>
            <person name="Wang J."/>
            <person name="Zhu Y."/>
            <person name="Liu G."/>
            <person name="Chen Q."/>
            <person name="Chen Z."/>
            <person name="Lan J."/>
            <person name="Che J."/>
            <person name="Ge C."/>
            <person name="Shi H."/>
            <person name="Pan Z."/>
            <person name="Liu X."/>
        </authorList>
    </citation>
    <scope>NUCLEOTIDE SEQUENCE [LARGE SCALE GENOMIC DNA]</scope>
    <source>
        <strain evidence="18">DSM 26</strain>
    </source>
</reference>
<dbReference type="Pfam" id="PF17203">
    <property type="entry name" value="sCache_3_2"/>
    <property type="match status" value="1"/>
</dbReference>
<dbReference type="OrthoDB" id="9792686at2"/>
<dbReference type="InterPro" id="IPR016120">
    <property type="entry name" value="Sig_transdc_His_kin_SpoOB"/>
</dbReference>
<evidence type="ECO:0000256" key="4">
    <source>
        <dbReference type="ARBA" id="ARBA00022475"/>
    </source>
</evidence>
<evidence type="ECO:0000256" key="11">
    <source>
        <dbReference type="ARBA" id="ARBA00022989"/>
    </source>
</evidence>
<dbReference type="GO" id="GO:0006355">
    <property type="term" value="P:regulation of DNA-templated transcription"/>
    <property type="evidence" value="ECO:0007669"/>
    <property type="project" value="InterPro"/>
</dbReference>
<dbReference type="Gene3D" id="3.30.450.20">
    <property type="entry name" value="PAS domain"/>
    <property type="match status" value="2"/>
</dbReference>
<keyword evidence="18" id="KW-1185">Reference proteome</keyword>
<name>A0A0L0QML6_VIRPA</name>
<dbReference type="PROSITE" id="PS50109">
    <property type="entry name" value="HIS_KIN"/>
    <property type="match status" value="1"/>
</dbReference>
<dbReference type="GO" id="GO:0005524">
    <property type="term" value="F:ATP binding"/>
    <property type="evidence" value="ECO:0007669"/>
    <property type="project" value="UniProtKB-KW"/>
</dbReference>
<sequence length="526" mass="58726">MLRKLKTVSLKTKILTLLISLILAVIILLSGIYIMFEKKQTEEDIGNLALQVAKTVSFMPSVKAAFENKDQIQLLQSIADSIKMQVEANYIVIKNADSVIYAHPDLLSIGKKQRESNYRALIFGQYYNAKTDSSFGTALTGNAPIFGADGNIIGIVLVGYLYEDIYAKIYRKIRSISAVSIVVLLIGIIGGIMLTNNIRKDTLGLEPFEIANLYRQRSAILHSIKEGIIAIDENGLITMINQPAIQMLGCNKSYLYESIEKVFPNTLLKNFLNPCENEEIYLHNRLVIMNREVVKESGKVIGVVASFRDKTDVKKMVETISEVRQYLEDLRAQTHEYANKLYVLSGLMQLGKFAEAVDMIQAELKLCMKQNHLLFDRIEDSHVQAILLGKIAKASEKKIQFIIDQNSSLSPLPKHMDLSSLIAILGNIMDNAFEAVSENEEKKVVFFATDVGNDVIFEVADNGSGIMVEEKIFTKGFSTKLGERRGYGLAIVQDTVNRFGGCIEIQNDRTKGAILTVFLPKKGDCK</sequence>
<dbReference type="AlphaFoldDB" id="A0A0L0QML6"/>
<keyword evidence="12" id="KW-0902">Two-component regulatory system</keyword>
<dbReference type="InterPro" id="IPR033463">
    <property type="entry name" value="sCache_3"/>
</dbReference>
<dbReference type="PANTHER" id="PTHR43547">
    <property type="entry name" value="TWO-COMPONENT HISTIDINE KINASE"/>
    <property type="match status" value="1"/>
</dbReference>
<evidence type="ECO:0000259" key="16">
    <source>
        <dbReference type="PROSITE" id="PS50112"/>
    </source>
</evidence>
<keyword evidence="10" id="KW-0067">ATP-binding</keyword>
<dbReference type="Pfam" id="PF13188">
    <property type="entry name" value="PAS_8"/>
    <property type="match status" value="1"/>
</dbReference>
<dbReference type="InterPro" id="IPR035965">
    <property type="entry name" value="PAS-like_dom_sf"/>
</dbReference>
<dbReference type="SUPFAM" id="SSF55874">
    <property type="entry name" value="ATPase domain of HSP90 chaperone/DNA topoisomerase II/histidine kinase"/>
    <property type="match status" value="1"/>
</dbReference>
<evidence type="ECO:0000256" key="14">
    <source>
        <dbReference type="SAM" id="Phobius"/>
    </source>
</evidence>
<dbReference type="PRINTS" id="PR00344">
    <property type="entry name" value="BCTRLSENSOR"/>
</dbReference>
<dbReference type="PATRIC" id="fig|1473.5.peg.1307"/>
<dbReference type="CDD" id="cd00130">
    <property type="entry name" value="PAS"/>
    <property type="match status" value="1"/>
</dbReference>
<dbReference type="EC" id="2.7.13.3" evidence="3"/>
<dbReference type="InterPro" id="IPR039506">
    <property type="entry name" value="SPOB_a"/>
</dbReference>
<evidence type="ECO:0000313" key="17">
    <source>
        <dbReference type="EMBL" id="KNE19498.1"/>
    </source>
</evidence>
<comment type="catalytic activity">
    <reaction evidence="1">
        <text>ATP + protein L-histidine = ADP + protein N-phospho-L-histidine.</text>
        <dbReference type="EC" id="2.7.13.3"/>
    </reaction>
</comment>
<dbReference type="FunFam" id="3.30.450.20:FF:000018">
    <property type="entry name" value="Sensor histidine kinase DcuS"/>
    <property type="match status" value="1"/>
</dbReference>
<feature type="transmembrane region" description="Helical" evidence="14">
    <location>
        <begin position="12"/>
        <end position="36"/>
    </location>
</feature>
<dbReference type="SUPFAM" id="SSF55890">
    <property type="entry name" value="Sporulation response regulatory protein Spo0B"/>
    <property type="match status" value="1"/>
</dbReference>
<dbReference type="InterPro" id="IPR004358">
    <property type="entry name" value="Sig_transdc_His_kin-like_C"/>
</dbReference>
<keyword evidence="7 14" id="KW-0812">Transmembrane</keyword>
<evidence type="ECO:0000256" key="3">
    <source>
        <dbReference type="ARBA" id="ARBA00012438"/>
    </source>
</evidence>
<dbReference type="InterPro" id="IPR005467">
    <property type="entry name" value="His_kinase_dom"/>
</dbReference>
<dbReference type="SUPFAM" id="SSF55785">
    <property type="entry name" value="PYP-like sensor domain (PAS domain)"/>
    <property type="match status" value="1"/>
</dbReference>
<dbReference type="GO" id="GO:0005886">
    <property type="term" value="C:plasma membrane"/>
    <property type="evidence" value="ECO:0007669"/>
    <property type="project" value="UniProtKB-SubCell"/>
</dbReference>
<dbReference type="GO" id="GO:0000155">
    <property type="term" value="F:phosphorelay sensor kinase activity"/>
    <property type="evidence" value="ECO:0007669"/>
    <property type="project" value="InterPro"/>
</dbReference>
<dbReference type="PROSITE" id="PS50112">
    <property type="entry name" value="PAS"/>
    <property type="match status" value="1"/>
</dbReference>
<evidence type="ECO:0000259" key="15">
    <source>
        <dbReference type="PROSITE" id="PS50109"/>
    </source>
</evidence>
<keyword evidence="5" id="KW-0597">Phosphoprotein</keyword>
<dbReference type="InterPro" id="IPR036890">
    <property type="entry name" value="HATPase_C_sf"/>
</dbReference>